<dbReference type="EMBL" id="JAERPS020000005">
    <property type="protein sequence ID" value="MBZ9612830.1"/>
    <property type="molecule type" value="Genomic_DNA"/>
</dbReference>
<keyword evidence="14" id="KW-1185">Reference proteome</keyword>
<comment type="caution">
    <text evidence="13">The sequence shown here is derived from an EMBL/GenBank/DDBJ whole genome shotgun (WGS) entry which is preliminary data.</text>
</comment>
<reference evidence="13 14" key="2">
    <citation type="submission" date="2021-08" db="EMBL/GenBank/DDBJ databases">
        <title>Rheinheimera aquimaris sp. nov., isolated from seawater of the East Sea in Korea.</title>
        <authorList>
            <person name="Kim K.H."/>
            <person name="Wenting R."/>
            <person name="Kim K.R."/>
            <person name="Jeon C.O."/>
        </authorList>
    </citation>
    <scope>NUCLEOTIDE SEQUENCE [LARGE SCALE GENOMIC DNA]</scope>
    <source>
        <strain evidence="13 14">MA-13</strain>
    </source>
</reference>
<dbReference type="GO" id="GO:0006508">
    <property type="term" value="P:proteolysis"/>
    <property type="evidence" value="ECO:0007669"/>
    <property type="project" value="UniProtKB-KW"/>
</dbReference>
<sequence>MSAVIWNLLSFIVALGVLITVHEFGHFWVARKNGVLVKRFSIGFGKALVSWRDKQGTEFVIAAIPLGGYVRMLDERVDPVLPQFKDLAFNHKTVWQRMAIIAAGPVANFIFAVFALWLMYLLGVQTMRPVIADVTPGSIAAVAGMPAQQQIISVNQHQATDASSVNLLLVEQIGSSSITLGLQDMQTQRQTTIVLNTADWQFDPEAQTVFDSLGLNLARPKALTEVAHIAAGSAAEQAGLLVHDKILRIDGTAISSWTQLQDVISNAAEQPLLFDIERDGRQVTLSATPKLIVNDDGFSQGVLGVTPKVSDWPPGVLYTQKYGAVDAVAAGISHTWQFTRLSFSMIAKLVMGDVSVKHLSGPIAIAQGAGTTASMGLVAFLSFLALISVNLGVINLLPLPVLDGGHLMYMLVELIRGKPVSEKTQEVGFRFGALVLLMLMGIALLNDISRL</sequence>
<dbReference type="InterPro" id="IPR008915">
    <property type="entry name" value="Peptidase_M50"/>
</dbReference>
<evidence type="ECO:0000256" key="9">
    <source>
        <dbReference type="ARBA" id="ARBA00023049"/>
    </source>
</evidence>
<keyword evidence="9 11" id="KW-0482">Metalloprotease</keyword>
<evidence type="ECO:0000256" key="7">
    <source>
        <dbReference type="ARBA" id="ARBA00022833"/>
    </source>
</evidence>
<dbReference type="InterPro" id="IPR036034">
    <property type="entry name" value="PDZ_sf"/>
</dbReference>
<accession>A0ABS7XCD5</accession>
<proteinExistence type="inferred from homology"/>
<keyword evidence="6 11" id="KW-0378">Hydrolase</keyword>
<dbReference type="Pfam" id="PF02163">
    <property type="entry name" value="Peptidase_M50"/>
    <property type="match status" value="1"/>
</dbReference>
<comment type="similarity">
    <text evidence="3 11">Belongs to the peptidase M50B family.</text>
</comment>
<evidence type="ECO:0000256" key="3">
    <source>
        <dbReference type="ARBA" id="ARBA00007931"/>
    </source>
</evidence>
<evidence type="ECO:0000259" key="12">
    <source>
        <dbReference type="SMART" id="SM00228"/>
    </source>
</evidence>
<feature type="domain" description="PDZ" evidence="12">
    <location>
        <begin position="211"/>
        <end position="280"/>
    </location>
</feature>
<feature type="transmembrane region" description="Helical" evidence="11">
    <location>
        <begin position="6"/>
        <end position="29"/>
    </location>
</feature>
<evidence type="ECO:0000256" key="11">
    <source>
        <dbReference type="RuleBase" id="RU362031"/>
    </source>
</evidence>
<dbReference type="CDD" id="cd06163">
    <property type="entry name" value="S2P-M50_PDZ_RseP-like"/>
    <property type="match status" value="2"/>
</dbReference>
<gene>
    <name evidence="13" type="primary">rseP</name>
    <name evidence="13" type="ORF">I4W93_014650</name>
</gene>
<feature type="transmembrane region" description="Helical" evidence="11">
    <location>
        <begin position="377"/>
        <end position="401"/>
    </location>
</feature>
<dbReference type="InterPro" id="IPR041489">
    <property type="entry name" value="PDZ_6"/>
</dbReference>
<dbReference type="Pfam" id="PF17820">
    <property type="entry name" value="PDZ_6"/>
    <property type="match status" value="1"/>
</dbReference>
<evidence type="ECO:0000313" key="13">
    <source>
        <dbReference type="EMBL" id="MBZ9612830.1"/>
    </source>
</evidence>
<dbReference type="PANTHER" id="PTHR42837:SF2">
    <property type="entry name" value="MEMBRANE METALLOPROTEASE ARASP2, CHLOROPLASTIC-RELATED"/>
    <property type="match status" value="1"/>
</dbReference>
<keyword evidence="4 13" id="KW-0645">Protease</keyword>
<evidence type="ECO:0000256" key="4">
    <source>
        <dbReference type="ARBA" id="ARBA00022670"/>
    </source>
</evidence>
<keyword evidence="5 11" id="KW-0812">Transmembrane</keyword>
<evidence type="ECO:0000256" key="10">
    <source>
        <dbReference type="ARBA" id="ARBA00023136"/>
    </source>
</evidence>
<dbReference type="Gene3D" id="2.30.42.10">
    <property type="match status" value="2"/>
</dbReference>
<keyword evidence="7 11" id="KW-0862">Zinc</keyword>
<evidence type="ECO:0000256" key="2">
    <source>
        <dbReference type="ARBA" id="ARBA00004141"/>
    </source>
</evidence>
<dbReference type="Proteomes" id="UP000663814">
    <property type="component" value="Unassembled WGS sequence"/>
</dbReference>
<comment type="subcellular location">
    <subcellularLocation>
        <location evidence="2">Membrane</location>
        <topology evidence="2">Multi-pass membrane protein</topology>
    </subcellularLocation>
</comment>
<evidence type="ECO:0000256" key="1">
    <source>
        <dbReference type="ARBA" id="ARBA00001947"/>
    </source>
</evidence>
<evidence type="ECO:0000256" key="8">
    <source>
        <dbReference type="ARBA" id="ARBA00022989"/>
    </source>
</evidence>
<dbReference type="SMART" id="SM00228">
    <property type="entry name" value="PDZ"/>
    <property type="match status" value="2"/>
</dbReference>
<keyword evidence="8 11" id="KW-1133">Transmembrane helix</keyword>
<reference evidence="13 14" key="1">
    <citation type="submission" date="2020-12" db="EMBL/GenBank/DDBJ databases">
        <authorList>
            <person name="Ruan W."/>
            <person name="Khan S.A."/>
            <person name="Jeon C.O."/>
        </authorList>
    </citation>
    <scope>NUCLEOTIDE SEQUENCE [LARGE SCALE GENOMIC DNA]</scope>
    <source>
        <strain evidence="13 14">MA-13</strain>
    </source>
</reference>
<dbReference type="NCBIfam" id="NF008046">
    <property type="entry name" value="PRK10779.1"/>
    <property type="match status" value="1"/>
</dbReference>
<organism evidence="13 14">
    <name type="scientific">Rheinheimera maricola</name>
    <dbReference type="NCBI Taxonomy" id="2793282"/>
    <lineage>
        <taxon>Bacteria</taxon>
        <taxon>Pseudomonadati</taxon>
        <taxon>Pseudomonadota</taxon>
        <taxon>Gammaproteobacteria</taxon>
        <taxon>Chromatiales</taxon>
        <taxon>Chromatiaceae</taxon>
        <taxon>Rheinheimera</taxon>
    </lineage>
</organism>
<dbReference type="NCBIfam" id="TIGR00054">
    <property type="entry name" value="RIP metalloprotease RseP"/>
    <property type="match status" value="1"/>
</dbReference>
<comment type="cofactor">
    <cofactor evidence="1 11">
        <name>Zn(2+)</name>
        <dbReference type="ChEBI" id="CHEBI:29105"/>
    </cofactor>
</comment>
<dbReference type="CDD" id="cd23081">
    <property type="entry name" value="cpPDZ_EcRseP-like"/>
    <property type="match status" value="1"/>
</dbReference>
<evidence type="ECO:0000313" key="14">
    <source>
        <dbReference type="Proteomes" id="UP000663814"/>
    </source>
</evidence>
<dbReference type="EC" id="3.4.24.-" evidence="11"/>
<evidence type="ECO:0000256" key="6">
    <source>
        <dbReference type="ARBA" id="ARBA00022801"/>
    </source>
</evidence>
<keyword evidence="11" id="KW-0479">Metal-binding</keyword>
<protein>
    <recommendedName>
        <fullName evidence="11">Zinc metalloprotease</fullName>
        <ecNumber evidence="11">3.4.24.-</ecNumber>
    </recommendedName>
</protein>
<name>A0ABS7XCD5_9GAMM</name>
<feature type="transmembrane region" description="Helical" evidence="11">
    <location>
        <begin position="94"/>
        <end position="122"/>
    </location>
</feature>
<dbReference type="GO" id="GO:0008233">
    <property type="term" value="F:peptidase activity"/>
    <property type="evidence" value="ECO:0007669"/>
    <property type="project" value="UniProtKB-KW"/>
</dbReference>
<dbReference type="SUPFAM" id="SSF50156">
    <property type="entry name" value="PDZ domain-like"/>
    <property type="match status" value="2"/>
</dbReference>
<dbReference type="InterPro" id="IPR001478">
    <property type="entry name" value="PDZ"/>
</dbReference>
<feature type="domain" description="PDZ" evidence="12">
    <location>
        <begin position="115"/>
        <end position="186"/>
    </location>
</feature>
<keyword evidence="10 11" id="KW-0472">Membrane</keyword>
<feature type="transmembrane region" description="Helical" evidence="11">
    <location>
        <begin position="427"/>
        <end position="445"/>
    </location>
</feature>
<evidence type="ECO:0000256" key="5">
    <source>
        <dbReference type="ARBA" id="ARBA00022692"/>
    </source>
</evidence>
<dbReference type="RefSeq" id="WP_205312310.1">
    <property type="nucleotide sequence ID" value="NZ_JAERPS020000005.1"/>
</dbReference>
<dbReference type="PANTHER" id="PTHR42837">
    <property type="entry name" value="REGULATOR OF SIGMA-E PROTEASE RSEP"/>
    <property type="match status" value="1"/>
</dbReference>
<dbReference type="InterPro" id="IPR004387">
    <property type="entry name" value="Pept_M50_Zn"/>
</dbReference>